<dbReference type="Pfam" id="PF05158">
    <property type="entry name" value="RNA_pol_Rpc34"/>
    <property type="match status" value="1"/>
</dbReference>
<gene>
    <name evidence="4" type="ORF">LUZ62_025528</name>
</gene>
<evidence type="ECO:0000313" key="5">
    <source>
        <dbReference type="Proteomes" id="UP001140206"/>
    </source>
</evidence>
<dbReference type="Proteomes" id="UP001140206">
    <property type="component" value="Chromosome 1"/>
</dbReference>
<evidence type="ECO:0000256" key="1">
    <source>
        <dbReference type="ARBA" id="ARBA00004123"/>
    </source>
</evidence>
<proteinExistence type="predicted"/>
<keyword evidence="5" id="KW-1185">Reference proteome</keyword>
<dbReference type="InterPro" id="IPR016049">
    <property type="entry name" value="RNA_pol_Rpc34-like"/>
</dbReference>
<reference evidence="4" key="1">
    <citation type="submission" date="2022-08" db="EMBL/GenBank/DDBJ databases">
        <authorList>
            <person name="Marques A."/>
        </authorList>
    </citation>
    <scope>NUCLEOTIDE SEQUENCE</scope>
    <source>
        <strain evidence="4">RhyPub2mFocal</strain>
        <tissue evidence="4">Leaves</tissue>
    </source>
</reference>
<evidence type="ECO:0000256" key="3">
    <source>
        <dbReference type="ARBA" id="ARBA00023242"/>
    </source>
</evidence>
<name>A0AAV8H5X9_9POAL</name>
<dbReference type="PANTHER" id="PTHR12780">
    <property type="entry name" value="RNA POLYMERASE III DNA DIRECTED , 39KD SUBUNIT-RELATED"/>
    <property type="match status" value="1"/>
</dbReference>
<evidence type="ECO:0000256" key="2">
    <source>
        <dbReference type="ARBA" id="ARBA00023163"/>
    </source>
</evidence>
<organism evidence="4 5">
    <name type="scientific">Rhynchospora pubera</name>
    <dbReference type="NCBI Taxonomy" id="906938"/>
    <lineage>
        <taxon>Eukaryota</taxon>
        <taxon>Viridiplantae</taxon>
        <taxon>Streptophyta</taxon>
        <taxon>Embryophyta</taxon>
        <taxon>Tracheophyta</taxon>
        <taxon>Spermatophyta</taxon>
        <taxon>Magnoliopsida</taxon>
        <taxon>Liliopsida</taxon>
        <taxon>Poales</taxon>
        <taxon>Cyperaceae</taxon>
        <taxon>Cyperoideae</taxon>
        <taxon>Rhynchosporeae</taxon>
        <taxon>Rhynchospora</taxon>
    </lineage>
</organism>
<comment type="subcellular location">
    <subcellularLocation>
        <location evidence="1">Nucleus</location>
    </subcellularLocation>
</comment>
<keyword evidence="3" id="KW-0539">Nucleus</keyword>
<comment type="caution">
    <text evidence="4">The sequence shown here is derived from an EMBL/GenBank/DDBJ whole genome shotgun (WGS) entry which is preliminary data.</text>
</comment>
<dbReference type="AlphaFoldDB" id="A0AAV8H5X9"/>
<dbReference type="EMBL" id="JAMFTS010000001">
    <property type="protein sequence ID" value="KAJ4812962.1"/>
    <property type="molecule type" value="Genomic_DNA"/>
</dbReference>
<dbReference type="InterPro" id="IPR007832">
    <property type="entry name" value="RNA_pol_Rpc34"/>
</dbReference>
<accession>A0AAV8H5X9</accession>
<dbReference type="GO" id="GO:0005666">
    <property type="term" value="C:RNA polymerase III complex"/>
    <property type="evidence" value="ECO:0007669"/>
    <property type="project" value="InterPro"/>
</dbReference>
<keyword evidence="2" id="KW-0804">Transcription</keyword>
<dbReference type="GO" id="GO:0006383">
    <property type="term" value="P:transcription by RNA polymerase III"/>
    <property type="evidence" value="ECO:0007669"/>
    <property type="project" value="InterPro"/>
</dbReference>
<sequence length="114" mass="12718">MMLKAATSDMIYKGMKKSDRNIMYTMQQIGDILQSLVIDKEVEEIKSTGKGDFANVPAGKVCYRTVQSSSRTQVGALASIPCGVCSRLRDCTPDGEISPRNCEYYKQWLGAEYF</sequence>
<evidence type="ECO:0000313" key="4">
    <source>
        <dbReference type="EMBL" id="KAJ4812962.1"/>
    </source>
</evidence>
<protein>
    <submittedName>
        <fullName evidence="4">DNA-directed RNA polymerase III subunit RPC6</fullName>
    </submittedName>
</protein>
<keyword evidence="4" id="KW-0240">DNA-directed RNA polymerase</keyword>